<organism evidence="2 3">
    <name type="scientific">Rhodonia placenta</name>
    <dbReference type="NCBI Taxonomy" id="104341"/>
    <lineage>
        <taxon>Eukaryota</taxon>
        <taxon>Fungi</taxon>
        <taxon>Dikarya</taxon>
        <taxon>Basidiomycota</taxon>
        <taxon>Agaricomycotina</taxon>
        <taxon>Agaricomycetes</taxon>
        <taxon>Polyporales</taxon>
        <taxon>Adustoporiaceae</taxon>
        <taxon>Rhodonia</taxon>
    </lineage>
</organism>
<feature type="compositionally biased region" description="Low complexity" evidence="1">
    <location>
        <begin position="212"/>
        <end position="222"/>
    </location>
</feature>
<name>A0A8H7NW97_9APHY</name>
<feature type="region of interest" description="Disordered" evidence="1">
    <location>
        <begin position="154"/>
        <end position="360"/>
    </location>
</feature>
<proteinExistence type="predicted"/>
<feature type="compositionally biased region" description="Basic and acidic residues" evidence="1">
    <location>
        <begin position="257"/>
        <end position="277"/>
    </location>
</feature>
<feature type="compositionally biased region" description="Polar residues" evidence="1">
    <location>
        <begin position="278"/>
        <end position="289"/>
    </location>
</feature>
<feature type="region of interest" description="Disordered" evidence="1">
    <location>
        <begin position="1"/>
        <end position="71"/>
    </location>
</feature>
<evidence type="ECO:0000256" key="1">
    <source>
        <dbReference type="SAM" id="MobiDB-lite"/>
    </source>
</evidence>
<protein>
    <submittedName>
        <fullName evidence="2">Uncharacterized protein</fullName>
    </submittedName>
</protein>
<sequence>MKEKQSLHEMSMTQTLTTKFKPRMSAAFPEHLPYGESPSGGKAARPPTSIKQARELSSPMAGNRAPHEALQRSATYTDPVHIKPEPMEDILVSDSPPPQQALPAIQLSETTMQAVQQLSQSSAVLSLLQKMKVENTVPEPPPLEIPQARNVVQNTYNHSPNPAFRPSSDEFVPQTASHMQREPSQQSAPAPPTAPRSSAYRKYEQARTLNQSSSDRVVESSSQYRQMHDMPPSGPRALSRRLQDSSFDSDVSRGGYRHRESGTDKESARAAYRHQEGRPQQSGTASPSISRPKANTPPQSNSSYTRPAPQRRVSNPTDVFASNAPLANIPRAPSRGAAASPAPTSASLARSRPGAVHPDSHALNRELWDVRRQLTALHAREEAIAQKLRQLGALPQSDASVPSAKELPRELGALEDELIATRAQLQRESEARQVAEATLEGERLRRVYTEGVLDDARRECTKPFIVPSLLDAFKQLAQLTEDALMGTGTVGSGW</sequence>
<dbReference type="EMBL" id="JADOXO010000293">
    <property type="protein sequence ID" value="KAF9807121.1"/>
    <property type="molecule type" value="Genomic_DNA"/>
</dbReference>
<feature type="compositionally biased region" description="Low complexity" evidence="1">
    <location>
        <begin position="330"/>
        <end position="353"/>
    </location>
</feature>
<accession>A0A8H7NW97</accession>
<reference evidence="2" key="2">
    <citation type="journal article" name="Front. Microbiol.">
        <title>Degradative Capacity of Two Strains of Rhodonia placenta: From Phenotype to Genotype.</title>
        <authorList>
            <person name="Kolle M."/>
            <person name="Horta M.A.C."/>
            <person name="Nowrousian M."/>
            <person name="Ohm R.A."/>
            <person name="Benz J.P."/>
            <person name="Pilgard A."/>
        </authorList>
    </citation>
    <scope>NUCLEOTIDE SEQUENCE</scope>
    <source>
        <strain evidence="2">FPRL280</strain>
    </source>
</reference>
<evidence type="ECO:0000313" key="2">
    <source>
        <dbReference type="EMBL" id="KAF9807121.1"/>
    </source>
</evidence>
<gene>
    <name evidence="2" type="ORF">IEO21_08374</name>
</gene>
<dbReference type="Proteomes" id="UP000639403">
    <property type="component" value="Unassembled WGS sequence"/>
</dbReference>
<feature type="compositionally biased region" description="Polar residues" evidence="1">
    <location>
        <begin position="296"/>
        <end position="305"/>
    </location>
</feature>
<comment type="caution">
    <text evidence="2">The sequence shown here is derived from an EMBL/GenBank/DDBJ whole genome shotgun (WGS) entry which is preliminary data.</text>
</comment>
<dbReference type="AlphaFoldDB" id="A0A8H7NW97"/>
<evidence type="ECO:0000313" key="3">
    <source>
        <dbReference type="Proteomes" id="UP000639403"/>
    </source>
</evidence>
<reference evidence="2" key="1">
    <citation type="submission" date="2020-11" db="EMBL/GenBank/DDBJ databases">
        <authorList>
            <person name="Koelle M."/>
            <person name="Horta M.A.C."/>
            <person name="Nowrousian M."/>
            <person name="Ohm R.A."/>
            <person name="Benz P."/>
            <person name="Pilgard A."/>
        </authorList>
    </citation>
    <scope>NUCLEOTIDE SEQUENCE</scope>
    <source>
        <strain evidence="2">FPRL280</strain>
    </source>
</reference>